<comment type="similarity">
    <text evidence="9">Belongs to the protein kinase superfamily. STE Ser/Thr protein kinase family. MAP kinase kinase subfamily.</text>
</comment>
<dbReference type="InterPro" id="IPR017441">
    <property type="entry name" value="Protein_kinase_ATP_BS"/>
</dbReference>
<feature type="compositionally biased region" description="Acidic residues" evidence="11">
    <location>
        <begin position="46"/>
        <end position="79"/>
    </location>
</feature>
<dbReference type="InterPro" id="IPR011009">
    <property type="entry name" value="Kinase-like_dom_sf"/>
</dbReference>
<feature type="compositionally biased region" description="Low complexity" evidence="11">
    <location>
        <begin position="94"/>
        <end position="112"/>
    </location>
</feature>
<dbReference type="FunFam" id="1.10.8.60:FF:000021">
    <property type="entry name" value="Replication factor C subunit 1"/>
    <property type="match status" value="1"/>
</dbReference>
<dbReference type="GO" id="GO:0005524">
    <property type="term" value="F:ATP binding"/>
    <property type="evidence" value="ECO:0007669"/>
    <property type="project" value="UniProtKB-UniRule"/>
</dbReference>
<evidence type="ECO:0000256" key="3">
    <source>
        <dbReference type="ARBA" id="ARBA00022679"/>
    </source>
</evidence>
<evidence type="ECO:0000256" key="1">
    <source>
        <dbReference type="ARBA" id="ARBA00004123"/>
    </source>
</evidence>
<dbReference type="SMART" id="SM00292">
    <property type="entry name" value="BRCT"/>
    <property type="match status" value="1"/>
</dbReference>
<dbReference type="SUPFAM" id="SSF48019">
    <property type="entry name" value="post-AAA+ oligomerization domain-like"/>
    <property type="match status" value="1"/>
</dbReference>
<feature type="binding site" evidence="10">
    <location>
        <position position="1081"/>
    </location>
    <ligand>
        <name>ATP</name>
        <dbReference type="ChEBI" id="CHEBI:30616"/>
    </ligand>
</feature>
<protein>
    <submittedName>
        <fullName evidence="14">Rfc1</fullName>
    </submittedName>
</protein>
<dbReference type="Proteomes" id="UP000669133">
    <property type="component" value="Unassembled WGS sequence"/>
</dbReference>
<dbReference type="PANTHER" id="PTHR23389">
    <property type="entry name" value="CHROMOSOME TRANSMISSION FIDELITY FACTOR 18"/>
    <property type="match status" value="1"/>
</dbReference>
<evidence type="ECO:0000259" key="13">
    <source>
        <dbReference type="PROSITE" id="PS50172"/>
    </source>
</evidence>
<dbReference type="GO" id="GO:0003689">
    <property type="term" value="F:DNA clamp loader activity"/>
    <property type="evidence" value="ECO:0007669"/>
    <property type="project" value="InterPro"/>
</dbReference>
<dbReference type="InterPro" id="IPR027417">
    <property type="entry name" value="P-loop_NTPase"/>
</dbReference>
<dbReference type="SUPFAM" id="SSF52540">
    <property type="entry name" value="P-loop containing nucleoside triphosphate hydrolases"/>
    <property type="match status" value="1"/>
</dbReference>
<dbReference type="SUPFAM" id="SSF56112">
    <property type="entry name" value="Protein kinase-like (PK-like)"/>
    <property type="match status" value="1"/>
</dbReference>
<feature type="compositionally biased region" description="Basic and acidic residues" evidence="11">
    <location>
        <begin position="850"/>
        <end position="861"/>
    </location>
</feature>
<dbReference type="InterPro" id="IPR008921">
    <property type="entry name" value="DNA_pol3_clamp-load_cplx_C"/>
</dbReference>
<dbReference type="InterPro" id="IPR003593">
    <property type="entry name" value="AAA+_ATPase"/>
</dbReference>
<dbReference type="Pfam" id="PF00533">
    <property type="entry name" value="BRCT"/>
    <property type="match status" value="1"/>
</dbReference>
<comment type="subcellular location">
    <subcellularLocation>
        <location evidence="1">Nucleus</location>
    </subcellularLocation>
</comment>
<dbReference type="SMART" id="SM00220">
    <property type="entry name" value="S_TKc"/>
    <property type="match status" value="1"/>
</dbReference>
<feature type="region of interest" description="Disordered" evidence="11">
    <location>
        <begin position="840"/>
        <end position="922"/>
    </location>
</feature>
<dbReference type="PROSITE" id="PS50172">
    <property type="entry name" value="BRCT"/>
    <property type="match status" value="1"/>
</dbReference>
<dbReference type="FunFam" id="3.40.50.300:FF:000395">
    <property type="entry name" value="Replication factor C subunit 1"/>
    <property type="match status" value="1"/>
</dbReference>
<evidence type="ECO:0000256" key="4">
    <source>
        <dbReference type="ARBA" id="ARBA00022705"/>
    </source>
</evidence>
<accession>A0A8H7ZBU1</accession>
<evidence type="ECO:0000256" key="9">
    <source>
        <dbReference type="ARBA" id="ARBA00038035"/>
    </source>
</evidence>
<evidence type="ECO:0000259" key="12">
    <source>
        <dbReference type="PROSITE" id="PS50011"/>
    </source>
</evidence>
<evidence type="ECO:0000313" key="15">
    <source>
        <dbReference type="Proteomes" id="UP000669133"/>
    </source>
</evidence>
<dbReference type="InterPro" id="IPR001357">
    <property type="entry name" value="BRCT_dom"/>
</dbReference>
<dbReference type="GO" id="GO:0006271">
    <property type="term" value="P:DNA strand elongation involved in DNA replication"/>
    <property type="evidence" value="ECO:0007669"/>
    <property type="project" value="UniProtKB-ARBA"/>
</dbReference>
<dbReference type="Pfam" id="PF00004">
    <property type="entry name" value="AAA"/>
    <property type="match status" value="1"/>
</dbReference>
<evidence type="ECO:0000256" key="8">
    <source>
        <dbReference type="ARBA" id="ARBA00023242"/>
    </source>
</evidence>
<dbReference type="PROSITE" id="PS50011">
    <property type="entry name" value="PROTEIN_KINASE_DOM"/>
    <property type="match status" value="1"/>
</dbReference>
<dbReference type="InterPro" id="IPR000719">
    <property type="entry name" value="Prot_kinase_dom"/>
</dbReference>
<dbReference type="GO" id="GO:0003677">
    <property type="term" value="F:DNA binding"/>
    <property type="evidence" value="ECO:0007669"/>
    <property type="project" value="InterPro"/>
</dbReference>
<feature type="domain" description="Protein kinase" evidence="12">
    <location>
        <begin position="1050"/>
        <end position="1315"/>
    </location>
</feature>
<evidence type="ECO:0000256" key="5">
    <source>
        <dbReference type="ARBA" id="ARBA00022741"/>
    </source>
</evidence>
<comment type="similarity">
    <text evidence="2">Belongs to the activator 1 large subunit family.</text>
</comment>
<dbReference type="GeneID" id="93653636"/>
<evidence type="ECO:0000256" key="10">
    <source>
        <dbReference type="PROSITE-ProRule" id="PRU10141"/>
    </source>
</evidence>
<keyword evidence="5 10" id="KW-0547">Nucleotide-binding</keyword>
<dbReference type="Pfam" id="PF00069">
    <property type="entry name" value="Pkinase"/>
    <property type="match status" value="1"/>
</dbReference>
<gene>
    <name evidence="14" type="ORF">I9W82_005007</name>
</gene>
<dbReference type="GO" id="GO:0000165">
    <property type="term" value="P:MAPK cascade"/>
    <property type="evidence" value="ECO:0007669"/>
    <property type="project" value="UniProtKB-ARBA"/>
</dbReference>
<feature type="region of interest" description="Disordered" evidence="11">
    <location>
        <begin position="1"/>
        <end position="139"/>
    </location>
</feature>
<dbReference type="GO" id="GO:0016887">
    <property type="term" value="F:ATP hydrolysis activity"/>
    <property type="evidence" value="ECO:0007669"/>
    <property type="project" value="InterPro"/>
</dbReference>
<dbReference type="Gene3D" id="1.10.510.10">
    <property type="entry name" value="Transferase(Phosphotransferase) domain 1"/>
    <property type="match status" value="1"/>
</dbReference>
<dbReference type="InterPro" id="IPR013725">
    <property type="entry name" value="DNA_replication_fac_RFC1_C"/>
</dbReference>
<dbReference type="FunFam" id="1.10.510.10:FF:000263">
    <property type="entry name" value="MAP kinase skh1/pek1"/>
    <property type="match status" value="1"/>
</dbReference>
<feature type="compositionally biased region" description="Polar residues" evidence="11">
    <location>
        <begin position="314"/>
        <end position="326"/>
    </location>
</feature>
<evidence type="ECO:0000256" key="11">
    <source>
        <dbReference type="SAM" id="MobiDB-lite"/>
    </source>
</evidence>
<dbReference type="PROSITE" id="PS00108">
    <property type="entry name" value="PROTEIN_KINASE_ST"/>
    <property type="match status" value="1"/>
</dbReference>
<keyword evidence="8" id="KW-0539">Nucleus</keyword>
<dbReference type="Gene3D" id="3.40.50.10190">
    <property type="entry name" value="BRCT domain"/>
    <property type="match status" value="1"/>
</dbReference>
<dbReference type="Pfam" id="PF25361">
    <property type="entry name" value="AAA_lid_RFC1"/>
    <property type="match status" value="1"/>
</dbReference>
<feature type="region of interest" description="Disordered" evidence="11">
    <location>
        <begin position="264"/>
        <end position="331"/>
    </location>
</feature>
<dbReference type="InterPro" id="IPR036420">
    <property type="entry name" value="BRCT_dom_sf"/>
</dbReference>
<dbReference type="CDD" id="cd18140">
    <property type="entry name" value="HLD_clamp_RFC"/>
    <property type="match status" value="1"/>
</dbReference>
<keyword evidence="6" id="KW-0418">Kinase</keyword>
<feature type="region of interest" description="Disordered" evidence="11">
    <location>
        <begin position="951"/>
        <end position="1021"/>
    </location>
</feature>
<feature type="compositionally biased region" description="Low complexity" evidence="11">
    <location>
        <begin position="951"/>
        <end position="977"/>
    </location>
</feature>
<feature type="compositionally biased region" description="Acidic residues" evidence="11">
    <location>
        <begin position="840"/>
        <end position="849"/>
    </location>
</feature>
<dbReference type="Pfam" id="PF08519">
    <property type="entry name" value="RFC1"/>
    <property type="match status" value="1"/>
</dbReference>
<keyword evidence="15" id="KW-1185">Reference proteome</keyword>
<name>A0A8H7ZBU1_9ASCO</name>
<dbReference type="RefSeq" id="XP_067546490.1">
    <property type="nucleotide sequence ID" value="XM_067694140.1"/>
</dbReference>
<dbReference type="Gene3D" id="1.10.8.60">
    <property type="match status" value="1"/>
</dbReference>
<dbReference type="GO" id="GO:0030447">
    <property type="term" value="P:filamentous growth"/>
    <property type="evidence" value="ECO:0007669"/>
    <property type="project" value="UniProtKB-ARBA"/>
</dbReference>
<feature type="domain" description="BRCT" evidence="13">
    <location>
        <begin position="180"/>
        <end position="257"/>
    </location>
</feature>
<evidence type="ECO:0000256" key="7">
    <source>
        <dbReference type="ARBA" id="ARBA00022840"/>
    </source>
</evidence>
<feature type="compositionally biased region" description="Basic and acidic residues" evidence="11">
    <location>
        <begin position="271"/>
        <end position="301"/>
    </location>
</feature>
<dbReference type="InterPro" id="IPR047854">
    <property type="entry name" value="RFC_lid"/>
</dbReference>
<dbReference type="GO" id="GO:0004672">
    <property type="term" value="F:protein kinase activity"/>
    <property type="evidence" value="ECO:0007669"/>
    <property type="project" value="InterPro"/>
</dbReference>
<dbReference type="Gene3D" id="1.20.272.10">
    <property type="match status" value="1"/>
</dbReference>
<sequence length="1338" mass="148744">MVNIQDFFKNQQGKSGTKRKVEETKSPNPKRTKPTTASTKSKPEVIDLDEDSEFEFDGGDNDDDDDEFGFDDDDDDIMEIEAPKRASPQKKRSQSSPKKQSQPSPKKQAQPSPKKHQATTKKEAKPKPPAPAGGESIDEVLKKIPDAELPEVNESEKVNFFALKSQQNATTATSVDLPIAQPNCLTGLTIVFTGQMPSLDRNTAESTAQQYGAKVTKSISRKTSLVVIGSDAGPSKVKKIKEFKIKAIDEAGFLQLLSSMPADGGSGEAALKAKEKREQEERKIVEEAEKAEREERAEEERRRKREQAAAAKQSTSKGPSQKSPPASQEVAAKDRLWTDKHAPKDFNQLCGNKGQVQKLRNWLERWFENKAKNFPGGMDSPDSYRAALISGPPGIGKTTAAHMVANSLGFDVLEKNASDVRSKSLLNANIKSVLNNTSVIGFFKHRDDKEQTGNGRKICLIMDEVDGMSSGDHGGAGALSQFCRITNMPMILICNDKSLPKMRTFDRVTYDLPFRRPTENEVKSRLMTIALREGIKLDPNIIGQLVQATSNDIRQMINLLSTVSKTQKLIGANNVKEIQASWKKQIILKPFDIAGRLLSSGLWSGPNQNLNEKLDLYFNDIDFAPLMIQENYLNTRSRLGGSPIQHVAQAADDISLSDSINSLIRSSEQQWSLLPFHGLMSTVKPSFEVAGQVTGRLNFSAWLGQNSKQMKYQRMLQELQYHTRVKTSTTKQELRLDYLNPLWVKLNIPIKQQGVAGIDQTIETMDAYYLTKEDYDNISDMLNQPINLDTKSKTAFTRKYNNAIHPTVIYKTGNSFGAGGRKAAPAKVDYEDVVDDDMEDVEDDAEGEDSDKIDTKKDKLIKQVPVGKGGTAKRSTKGGAASKKKQKKSNNRPLPTLAIPPTSNNAQPKLQLNPGTSRDVGEGQFSQLSIHDSDIPPQLPARNKISPQLVTNSNLTSSSSNLSTTPNTANSSSSSDSSKLKRKPPPISTNTTGNIEDNDKSRLRKVSNENQESQRYDQSKPSLDVFLQNKHYLEQLTSQDWHICANNTLIEEVGKLGEGISGSVTKCRIRKLHKTQVFALKMIVADSNPDVQKQIFRELDVAKKCQHPNIVNYYGTFLLEKQSLIGIAMEFMDGHSLDAIYKEVAKRDQTNRISEKVLGKIANSILSGLDYLHSKNIIHRDIKPSNVLLDSKGNVKLCDFGVSGEAVNSLASTFVGTQYYMAPERIMGKNYSISSDIWSLGMSMLEVANGKFPIDVSLGPIEVVEMVSRSELSLKDSVTDSIFWTPEFKRFIARCLIKDPLKRPIPRQLLAHDEWCLAQSREKVKMDKFVKVVWKLNE</sequence>
<evidence type="ECO:0000256" key="2">
    <source>
        <dbReference type="ARBA" id="ARBA00006116"/>
    </source>
</evidence>
<dbReference type="CDD" id="cd00009">
    <property type="entry name" value="AAA"/>
    <property type="match status" value="1"/>
</dbReference>
<keyword evidence="7 10" id="KW-0067">ATP-binding</keyword>
<dbReference type="SMART" id="SM00382">
    <property type="entry name" value="AAA"/>
    <property type="match status" value="1"/>
</dbReference>
<dbReference type="EMBL" id="JAEOAQ010000007">
    <property type="protein sequence ID" value="KAG5417374.1"/>
    <property type="molecule type" value="Genomic_DNA"/>
</dbReference>
<keyword evidence="3" id="KW-0808">Transferase</keyword>
<dbReference type="Gene3D" id="3.30.200.20">
    <property type="entry name" value="Phosphorylase Kinase, domain 1"/>
    <property type="match status" value="1"/>
</dbReference>
<evidence type="ECO:0000256" key="6">
    <source>
        <dbReference type="ARBA" id="ARBA00022777"/>
    </source>
</evidence>
<proteinExistence type="inferred from homology"/>
<dbReference type="Gene3D" id="3.40.50.300">
    <property type="entry name" value="P-loop containing nucleotide triphosphate hydrolases"/>
    <property type="match status" value="1"/>
</dbReference>
<reference evidence="14 15" key="1">
    <citation type="submission" date="2020-12" db="EMBL/GenBank/DDBJ databases">
        <title>Effect of drift, selection, and recombination on the evolution of hybrid genomes in Candida yeast pathogens.</title>
        <authorList>
            <person name="Mixao V."/>
            <person name="Ksiezopolska E."/>
            <person name="Saus E."/>
            <person name="Boekhout T."/>
            <person name="Gacser A."/>
            <person name="Gabaldon T."/>
        </authorList>
    </citation>
    <scope>NUCLEOTIDE SEQUENCE [LARGE SCALE GENOMIC DNA]</scope>
    <source>
        <strain evidence="14 15">BP57</strain>
    </source>
</reference>
<feature type="compositionally biased region" description="Polar residues" evidence="11">
    <location>
        <begin position="901"/>
        <end position="916"/>
    </location>
</feature>
<dbReference type="SUPFAM" id="SSF52113">
    <property type="entry name" value="BRCT domain"/>
    <property type="match status" value="1"/>
</dbReference>
<keyword evidence="4" id="KW-0235">DNA replication</keyword>
<dbReference type="GO" id="GO:0005634">
    <property type="term" value="C:nucleus"/>
    <property type="evidence" value="ECO:0007669"/>
    <property type="project" value="UniProtKB-SubCell"/>
</dbReference>
<dbReference type="InterPro" id="IPR003959">
    <property type="entry name" value="ATPase_AAA_core"/>
</dbReference>
<dbReference type="PROSITE" id="PS00107">
    <property type="entry name" value="PROTEIN_KINASE_ATP"/>
    <property type="match status" value="1"/>
</dbReference>
<dbReference type="InterPro" id="IPR008271">
    <property type="entry name" value="Ser/Thr_kinase_AS"/>
</dbReference>
<organism evidence="14 15">
    <name type="scientific">Candida metapsilosis</name>
    <dbReference type="NCBI Taxonomy" id="273372"/>
    <lineage>
        <taxon>Eukaryota</taxon>
        <taxon>Fungi</taxon>
        <taxon>Dikarya</taxon>
        <taxon>Ascomycota</taxon>
        <taxon>Saccharomycotina</taxon>
        <taxon>Pichiomycetes</taxon>
        <taxon>Debaryomycetaceae</taxon>
        <taxon>Candida/Lodderomyces clade</taxon>
        <taxon>Candida</taxon>
    </lineage>
</organism>
<dbReference type="OrthoDB" id="446168at2759"/>
<dbReference type="GO" id="GO:0005663">
    <property type="term" value="C:DNA replication factor C complex"/>
    <property type="evidence" value="ECO:0007669"/>
    <property type="project" value="InterPro"/>
</dbReference>
<dbReference type="PANTHER" id="PTHR23389:SF6">
    <property type="entry name" value="REPLICATION FACTOR C SUBUNIT 1"/>
    <property type="match status" value="1"/>
</dbReference>
<dbReference type="FunFam" id="3.40.50.10190:FF:000001">
    <property type="entry name" value="Replication factor C subunit 1"/>
    <property type="match status" value="1"/>
</dbReference>
<comment type="caution">
    <text evidence="14">The sequence shown here is derived from an EMBL/GenBank/DDBJ whole genome shotgun (WGS) entry which is preliminary data.</text>
</comment>
<evidence type="ECO:0000313" key="14">
    <source>
        <dbReference type="EMBL" id="KAG5417374.1"/>
    </source>
</evidence>